<dbReference type="AlphaFoldDB" id="L7MIY9"/>
<dbReference type="Pfam" id="PF14291">
    <property type="entry name" value="DUF4371"/>
    <property type="match status" value="1"/>
</dbReference>
<name>L7MIY9_RHIPC</name>
<dbReference type="PANTHER" id="PTHR45749:SF21">
    <property type="entry name" value="DUF4371 DOMAIN-CONTAINING PROTEIN"/>
    <property type="match status" value="1"/>
</dbReference>
<organism evidence="2">
    <name type="scientific">Rhipicephalus pulchellus</name>
    <name type="common">Yellow backed tick</name>
    <name type="synonym">Dermacentor pulchellus</name>
    <dbReference type="NCBI Taxonomy" id="72859"/>
    <lineage>
        <taxon>Eukaryota</taxon>
        <taxon>Metazoa</taxon>
        <taxon>Ecdysozoa</taxon>
        <taxon>Arthropoda</taxon>
        <taxon>Chelicerata</taxon>
        <taxon>Arachnida</taxon>
        <taxon>Acari</taxon>
        <taxon>Parasitiformes</taxon>
        <taxon>Ixodida</taxon>
        <taxon>Ixodoidea</taxon>
        <taxon>Ixodidae</taxon>
        <taxon>Rhipicephalinae</taxon>
        <taxon>Rhipicephalus</taxon>
        <taxon>Rhipicephalus</taxon>
    </lineage>
</organism>
<accession>L7MIY9</accession>
<evidence type="ECO:0000259" key="1">
    <source>
        <dbReference type="Pfam" id="PF14291"/>
    </source>
</evidence>
<dbReference type="GO" id="GO:0016301">
    <property type="term" value="F:kinase activity"/>
    <property type="evidence" value="ECO:0007669"/>
    <property type="project" value="UniProtKB-KW"/>
</dbReference>
<keyword evidence="2" id="KW-0808">Transferase</keyword>
<feature type="domain" description="DUF4371" evidence="1">
    <location>
        <begin position="17"/>
        <end position="178"/>
    </location>
</feature>
<reference evidence="2" key="1">
    <citation type="submission" date="2012-11" db="EMBL/GenBank/DDBJ databases">
        <authorList>
            <person name="Lucero-Rivera Y.E."/>
            <person name="Tovar-Ramirez D."/>
        </authorList>
    </citation>
    <scope>NUCLEOTIDE SEQUENCE</scope>
    <source>
        <tissue evidence="2">Salivary gland</tissue>
    </source>
</reference>
<reference evidence="2" key="2">
    <citation type="journal article" date="2015" name="J. Proteomics">
        <title>Sexual differences in the sialomes of the zebra tick, Rhipicephalus pulchellus.</title>
        <authorList>
            <person name="Tan A.W."/>
            <person name="Francischetti I.M."/>
            <person name="Slovak M."/>
            <person name="Kini R.M."/>
            <person name="Ribeiro J.M."/>
        </authorList>
    </citation>
    <scope>NUCLEOTIDE SEQUENCE</scope>
    <source>
        <tissue evidence="2">Salivary gland</tissue>
    </source>
</reference>
<dbReference type="EMBL" id="GACK01001089">
    <property type="protein sequence ID" value="JAA63945.1"/>
    <property type="molecule type" value="mRNA"/>
</dbReference>
<proteinExistence type="evidence at transcript level"/>
<dbReference type="PANTHER" id="PTHR45749">
    <property type="match status" value="1"/>
</dbReference>
<evidence type="ECO:0000313" key="2">
    <source>
        <dbReference type="EMBL" id="JAA63945.1"/>
    </source>
</evidence>
<protein>
    <submittedName>
        <fullName evidence="2">Putative 52 kDa repressor of the inhibitor of the protein kinase</fullName>
    </submittedName>
</protein>
<keyword evidence="2" id="KW-0418">Kinase</keyword>
<feature type="non-terminal residue" evidence="2">
    <location>
        <position position="1"/>
    </location>
</feature>
<sequence length="193" mass="21308">TVIFGSDSWKNDNISLQLNKQAKIESEKNKAVLQTVIETVLLCGRQEIALGGDRHSGRLTLEEPAKNDGNFRALLHYRAREGDQILAEHIKMSGGNALYTSPTIQNELIAIIGKQIQDGIVKAVNKSGFFSVLADGTTDGTQIEHFSLCVRYVEHETMNINEDFLTFVPVSDLSGSGLAETLKNRACSTWFRP</sequence>
<dbReference type="InterPro" id="IPR025398">
    <property type="entry name" value="DUF4371"/>
</dbReference>